<reference evidence="2 3" key="1">
    <citation type="journal article" date="2014" name="Genome Announc.">
        <title>Draft genome sequences of the altered schaedler flora, a defined bacterial community from gnotobiotic mice.</title>
        <authorList>
            <person name="Wannemuehler M.J."/>
            <person name="Overstreet A.M."/>
            <person name="Ward D.V."/>
            <person name="Phillips G.J."/>
        </authorList>
    </citation>
    <scope>NUCLEOTIDE SEQUENCE [LARGE SCALE GENOMIC DNA]</scope>
    <source>
        <strain evidence="2 3">ASF492</strain>
    </source>
</reference>
<proteinExistence type="predicted"/>
<evidence type="ECO:0000256" key="1">
    <source>
        <dbReference type="SAM" id="Phobius"/>
    </source>
</evidence>
<organism evidence="2 3">
    <name type="scientific">Eubacterium plexicaudatum ASF492</name>
    <dbReference type="NCBI Taxonomy" id="1235802"/>
    <lineage>
        <taxon>Bacteria</taxon>
        <taxon>Bacillati</taxon>
        <taxon>Bacillota</taxon>
        <taxon>Clostridia</taxon>
        <taxon>Eubacteriales</taxon>
        <taxon>Eubacteriaceae</taxon>
        <taxon>Eubacterium</taxon>
    </lineage>
</organism>
<dbReference type="Proteomes" id="UP000012589">
    <property type="component" value="Unassembled WGS sequence"/>
</dbReference>
<keyword evidence="1" id="KW-0472">Membrane</keyword>
<feature type="transmembrane region" description="Helical" evidence="1">
    <location>
        <begin position="6"/>
        <end position="27"/>
    </location>
</feature>
<keyword evidence="3" id="KW-1185">Reference proteome</keyword>
<accession>N2B2Y8</accession>
<evidence type="ECO:0000313" key="3">
    <source>
        <dbReference type="Proteomes" id="UP000012589"/>
    </source>
</evidence>
<dbReference type="AlphaFoldDB" id="N2B2Y8"/>
<gene>
    <name evidence="2" type="ORF">C823_01511</name>
</gene>
<keyword evidence="1" id="KW-1133">Transmembrane helix</keyword>
<comment type="caution">
    <text evidence="2">The sequence shown here is derived from an EMBL/GenBank/DDBJ whole genome shotgun (WGS) entry which is preliminary data.</text>
</comment>
<name>N2B2Y8_9FIRM</name>
<protein>
    <submittedName>
        <fullName evidence="2">Uncharacterized protein</fullName>
    </submittedName>
</protein>
<dbReference type="HOGENOM" id="CLU_3373810_0_0_9"/>
<sequence length="34" mass="3671">MIALIIGIILVVISLMGLAVIGFIQIVKAWSNIF</sequence>
<dbReference type="EMBL" id="AQFT01000041">
    <property type="protein sequence ID" value="EMZ33093.1"/>
    <property type="molecule type" value="Genomic_DNA"/>
</dbReference>
<evidence type="ECO:0000313" key="2">
    <source>
        <dbReference type="EMBL" id="EMZ33093.1"/>
    </source>
</evidence>
<keyword evidence="1" id="KW-0812">Transmembrane</keyword>